<dbReference type="AlphaFoldDB" id="A0A1M3SYY1"/>
<dbReference type="EMBL" id="KV878276">
    <property type="protein sequence ID" value="OJZ79697.1"/>
    <property type="molecule type" value="Genomic_DNA"/>
</dbReference>
<dbReference type="VEuPathDB" id="FungiDB:ASPFODRAFT_54766"/>
<reference evidence="2" key="1">
    <citation type="journal article" date="2017" name="Genome Biol.">
        <title>Comparative genomics reveals high biological diversity and specific adaptations in the industrially and medically important fungal genus Aspergillus.</title>
        <authorList>
            <person name="de Vries R.P."/>
            <person name="Riley R."/>
            <person name="Wiebenga A."/>
            <person name="Aguilar-Osorio G."/>
            <person name="Amillis S."/>
            <person name="Uchima C.A."/>
            <person name="Anderluh G."/>
            <person name="Asadollahi M."/>
            <person name="Askin M."/>
            <person name="Barry K."/>
            <person name="Battaglia E."/>
            <person name="Bayram O."/>
            <person name="Benocci T."/>
            <person name="Braus-Stromeyer S.A."/>
            <person name="Caldana C."/>
            <person name="Canovas D."/>
            <person name="Cerqueira G.C."/>
            <person name="Chen F."/>
            <person name="Chen W."/>
            <person name="Choi C."/>
            <person name="Clum A."/>
            <person name="Dos Santos R.A."/>
            <person name="Damasio A.R."/>
            <person name="Diallinas G."/>
            <person name="Emri T."/>
            <person name="Fekete E."/>
            <person name="Flipphi M."/>
            <person name="Freyberg S."/>
            <person name="Gallo A."/>
            <person name="Gournas C."/>
            <person name="Habgood R."/>
            <person name="Hainaut M."/>
            <person name="Harispe M.L."/>
            <person name="Henrissat B."/>
            <person name="Hilden K.S."/>
            <person name="Hope R."/>
            <person name="Hossain A."/>
            <person name="Karabika E."/>
            <person name="Karaffa L."/>
            <person name="Karanyi Z."/>
            <person name="Krasevec N."/>
            <person name="Kuo A."/>
            <person name="Kusch H."/>
            <person name="LaButti K."/>
            <person name="Lagendijk E.L."/>
            <person name="Lapidus A."/>
            <person name="Levasseur A."/>
            <person name="Lindquist E."/>
            <person name="Lipzen A."/>
            <person name="Logrieco A.F."/>
            <person name="MacCabe A."/>
            <person name="Maekelae M.R."/>
            <person name="Malavazi I."/>
            <person name="Melin P."/>
            <person name="Meyer V."/>
            <person name="Mielnichuk N."/>
            <person name="Miskei M."/>
            <person name="Molnar A.P."/>
            <person name="Mule G."/>
            <person name="Ngan C.Y."/>
            <person name="Orejas M."/>
            <person name="Orosz E."/>
            <person name="Ouedraogo J.P."/>
            <person name="Overkamp K.M."/>
            <person name="Park H.-S."/>
            <person name="Perrone G."/>
            <person name="Piumi F."/>
            <person name="Punt P.J."/>
            <person name="Ram A.F."/>
            <person name="Ramon A."/>
            <person name="Rauscher S."/>
            <person name="Record E."/>
            <person name="Riano-Pachon D.M."/>
            <person name="Robert V."/>
            <person name="Roehrig J."/>
            <person name="Ruller R."/>
            <person name="Salamov A."/>
            <person name="Salih N.S."/>
            <person name="Samson R.A."/>
            <person name="Sandor E."/>
            <person name="Sanguinetti M."/>
            <person name="Schuetze T."/>
            <person name="Sepcic K."/>
            <person name="Shelest E."/>
            <person name="Sherlock G."/>
            <person name="Sophianopoulou V."/>
            <person name="Squina F.M."/>
            <person name="Sun H."/>
            <person name="Susca A."/>
            <person name="Todd R.B."/>
            <person name="Tsang A."/>
            <person name="Unkles S.E."/>
            <person name="van de Wiele N."/>
            <person name="van Rossen-Uffink D."/>
            <person name="Oliveira J.V."/>
            <person name="Vesth T.C."/>
            <person name="Visser J."/>
            <person name="Yu J.-H."/>
            <person name="Zhou M."/>
            <person name="Andersen M.R."/>
            <person name="Archer D.B."/>
            <person name="Baker S.E."/>
            <person name="Benoit I."/>
            <person name="Brakhage A.A."/>
            <person name="Braus G.H."/>
            <person name="Fischer R."/>
            <person name="Frisvad J.C."/>
            <person name="Goldman G.H."/>
            <person name="Houbraken J."/>
            <person name="Oakley B."/>
            <person name="Pocsi I."/>
            <person name="Scazzocchio C."/>
            <person name="Seiboth B."/>
            <person name="vanKuyk P.A."/>
            <person name="Wortman J."/>
            <person name="Dyer P.S."/>
            <person name="Grigoriev I.V."/>
        </authorList>
    </citation>
    <scope>NUCLEOTIDE SEQUENCE [LARGE SCALE GENOMIC DNA]</scope>
    <source>
        <strain evidence="2">CBS 106.47</strain>
    </source>
</reference>
<evidence type="ECO:0000313" key="2">
    <source>
        <dbReference type="Proteomes" id="UP000184063"/>
    </source>
</evidence>
<gene>
    <name evidence="1" type="ORF">ASPFODRAFT_54766</name>
</gene>
<sequence length="131" mass="14952">MTTRARFDLLPRKKSATAGCILRDSGREHILFLLPRFAYGIPTAPLLLHRFCNGMLMFSPRICVYQPGPLPLSRRIRVFVVIRRNLPLNYDDFRGTSESESPHCLLPGSVRRTFDGRRVSNIGQMQTSVFS</sequence>
<organism evidence="1 2">
    <name type="scientific">Aspergillus luchuensis (strain CBS 106.47)</name>
    <dbReference type="NCBI Taxonomy" id="1137211"/>
    <lineage>
        <taxon>Eukaryota</taxon>
        <taxon>Fungi</taxon>
        <taxon>Dikarya</taxon>
        <taxon>Ascomycota</taxon>
        <taxon>Pezizomycotina</taxon>
        <taxon>Eurotiomycetes</taxon>
        <taxon>Eurotiomycetidae</taxon>
        <taxon>Eurotiales</taxon>
        <taxon>Aspergillaceae</taxon>
        <taxon>Aspergillus</taxon>
        <taxon>Aspergillus subgen. Circumdati</taxon>
    </lineage>
</organism>
<name>A0A1M3SYY1_ASPLC</name>
<evidence type="ECO:0000313" key="1">
    <source>
        <dbReference type="EMBL" id="OJZ79697.1"/>
    </source>
</evidence>
<proteinExistence type="predicted"/>
<accession>A0A1M3SYY1</accession>
<dbReference type="Proteomes" id="UP000184063">
    <property type="component" value="Unassembled WGS sequence"/>
</dbReference>
<protein>
    <submittedName>
        <fullName evidence="1">Uncharacterized protein</fullName>
    </submittedName>
</protein>